<keyword evidence="4" id="KW-1185">Reference proteome</keyword>
<gene>
    <name evidence="3" type="ORF">Taro_016897</name>
</gene>
<keyword evidence="2" id="KW-1133">Transmembrane helix</keyword>
<dbReference type="AlphaFoldDB" id="A0A843UPR3"/>
<dbReference type="PANTHER" id="PTHR31170">
    <property type="entry name" value="BNAC04G53230D PROTEIN"/>
    <property type="match status" value="1"/>
</dbReference>
<evidence type="ECO:0000313" key="4">
    <source>
        <dbReference type="Proteomes" id="UP000652761"/>
    </source>
</evidence>
<dbReference type="Pfam" id="PF03140">
    <property type="entry name" value="DUF247"/>
    <property type="match status" value="1"/>
</dbReference>
<keyword evidence="2" id="KW-0472">Membrane</keyword>
<dbReference type="OrthoDB" id="1589813at2759"/>
<dbReference type="Proteomes" id="UP000652761">
    <property type="component" value="Unassembled WGS sequence"/>
</dbReference>
<evidence type="ECO:0000256" key="2">
    <source>
        <dbReference type="SAM" id="Phobius"/>
    </source>
</evidence>
<dbReference type="InterPro" id="IPR004158">
    <property type="entry name" value="DUF247_pln"/>
</dbReference>
<protein>
    <submittedName>
        <fullName evidence="3">Uncharacterized protein</fullName>
    </submittedName>
</protein>
<evidence type="ECO:0000313" key="3">
    <source>
        <dbReference type="EMBL" id="MQL84377.1"/>
    </source>
</evidence>
<reference evidence="3" key="1">
    <citation type="submission" date="2017-07" db="EMBL/GenBank/DDBJ databases">
        <title>Taro Niue Genome Assembly and Annotation.</title>
        <authorList>
            <person name="Atibalentja N."/>
            <person name="Keating K."/>
            <person name="Fields C.J."/>
        </authorList>
    </citation>
    <scope>NUCLEOTIDE SEQUENCE</scope>
    <source>
        <strain evidence="3">Niue_2</strain>
        <tissue evidence="3">Leaf</tissue>
    </source>
</reference>
<sequence>MAHAGQYPNVLPSRQTAYKSVPTAGGHRQDCILCTPLQVPLAMADPLASWMWTRLTEQPPTLPHAGHVLVNMDVLGRAPEDEKVLLSASSDSKVEAANSGDVPEDNKAGRGEPLSWEDGDHDANDAPPVSRDDDIPVDDFEKDVIKAVRAVSKDRPWIWRVNLSVRENHGDAYEPKLVSIGPLHHGQKEALKPMEAIKRGYVQHLLDRSPKNSLKSYVKVIRNCEDRARKQYAEKIGMRSKAFQEMLVVDGCFMIEYFLRDFFREKQIDPDDLVSVGWDFSHLRRDLLLLENQIPFFVLEELFRESVIPNNKGTVEEPLDLMTIALRFLNFHLPREKRPKADKVHHLLHLQYVCLKPDDLPRAGPLSSSQYSMLLFPVKKASSMISSVFYSLLYVLLINEWPWRPREMQPKSTIPCATELHRFGVKLKSKRFTQNHCYLNVTFSDGILEVPYFPVGQTTSSQLRNFIAFERCHTIGNYFTEYVIFMDNIIDTQSDVAILRNYGIIETTLGSDEQVATTFNSLLEGTHISYKQHFKIHTLFDDVKNYCNIPRHMWRASLRSTHLRSPWATLSLLAGTIGIATSIIQTYFSITRPHQRT</sequence>
<organism evidence="3 4">
    <name type="scientific">Colocasia esculenta</name>
    <name type="common">Wild taro</name>
    <name type="synonym">Arum esculentum</name>
    <dbReference type="NCBI Taxonomy" id="4460"/>
    <lineage>
        <taxon>Eukaryota</taxon>
        <taxon>Viridiplantae</taxon>
        <taxon>Streptophyta</taxon>
        <taxon>Embryophyta</taxon>
        <taxon>Tracheophyta</taxon>
        <taxon>Spermatophyta</taxon>
        <taxon>Magnoliopsida</taxon>
        <taxon>Liliopsida</taxon>
        <taxon>Araceae</taxon>
        <taxon>Aroideae</taxon>
        <taxon>Colocasieae</taxon>
        <taxon>Colocasia</taxon>
    </lineage>
</organism>
<feature type="region of interest" description="Disordered" evidence="1">
    <location>
        <begin position="86"/>
        <end position="136"/>
    </location>
</feature>
<feature type="transmembrane region" description="Helical" evidence="2">
    <location>
        <begin position="567"/>
        <end position="588"/>
    </location>
</feature>
<dbReference type="EMBL" id="NMUH01000758">
    <property type="protein sequence ID" value="MQL84377.1"/>
    <property type="molecule type" value="Genomic_DNA"/>
</dbReference>
<evidence type="ECO:0000256" key="1">
    <source>
        <dbReference type="SAM" id="MobiDB-lite"/>
    </source>
</evidence>
<accession>A0A843UPR3</accession>
<comment type="caution">
    <text evidence="3">The sequence shown here is derived from an EMBL/GenBank/DDBJ whole genome shotgun (WGS) entry which is preliminary data.</text>
</comment>
<keyword evidence="2" id="KW-0812">Transmembrane</keyword>
<name>A0A843UPR3_COLES</name>
<dbReference type="PANTHER" id="PTHR31170:SF25">
    <property type="entry name" value="BNAA09G04570D PROTEIN"/>
    <property type="match status" value="1"/>
</dbReference>
<proteinExistence type="predicted"/>